<gene>
    <name evidence="3" type="ORF">H340_11295</name>
</gene>
<dbReference type="AlphaFoldDB" id="M3A5L0"/>
<keyword evidence="2" id="KW-0812">Transmembrane</keyword>
<feature type="region of interest" description="Disordered" evidence="1">
    <location>
        <begin position="215"/>
        <end position="243"/>
    </location>
</feature>
<evidence type="ECO:0000256" key="1">
    <source>
        <dbReference type="SAM" id="MobiDB-lite"/>
    </source>
</evidence>
<sequence>MNRAALRRAARTEWGPLLTRVDEAFARDRLRAIPLTLSAVALICVFQLVQNQSWGYHPVQAVGSVRAEVPWWLALLRTPLSLYVPALDLPVWGSLAQVLIVFGVAEICLGRLRTLGIAYAATLAGTMYARLAIALGPGFWGLPPHAAKVVDTGPSAAVVGLAVYVSWRYRAWITCGVVVLAMVAEVAVKPNLAGKEHIAAVVATLVLSAADEVRRRRRKPRDDRFRGGPGSGDQRSGAPATRS</sequence>
<dbReference type="Proteomes" id="UP000011740">
    <property type="component" value="Unassembled WGS sequence"/>
</dbReference>
<evidence type="ECO:0000313" key="3">
    <source>
        <dbReference type="EMBL" id="EMF00399.1"/>
    </source>
</evidence>
<evidence type="ECO:0000313" key="4">
    <source>
        <dbReference type="Proteomes" id="UP000011740"/>
    </source>
</evidence>
<keyword evidence="2" id="KW-1133">Transmembrane helix</keyword>
<feature type="transmembrane region" description="Helical" evidence="2">
    <location>
        <begin position="116"/>
        <end position="140"/>
    </location>
</feature>
<name>M3A5L0_STRM1</name>
<protein>
    <submittedName>
        <fullName evidence="3">Integral membrane protein</fullName>
    </submittedName>
</protein>
<dbReference type="RefSeq" id="WP_004943181.1">
    <property type="nucleotide sequence ID" value="NZ_AORZ01000027.1"/>
</dbReference>
<organism evidence="3 4">
    <name type="scientific">Streptomyces mobaraensis (strain ATCC 29032 / DSM 40847 / JCM 4168 / NBRC 13819 / NCIMB 11159 / IPCR 16-22)</name>
    <dbReference type="NCBI Taxonomy" id="1223523"/>
    <lineage>
        <taxon>Bacteria</taxon>
        <taxon>Bacillati</taxon>
        <taxon>Actinomycetota</taxon>
        <taxon>Actinomycetes</taxon>
        <taxon>Kitasatosporales</taxon>
        <taxon>Streptomycetaceae</taxon>
        <taxon>Streptomyces</taxon>
    </lineage>
</organism>
<reference evidence="3 4" key="1">
    <citation type="journal article" date="2013" name="Genome Announc.">
        <title>Whole-Genome Shotgun Assembly and Analysis of the Genome of Streptomyces mobaraensis DSM 40847, a Strain for Industrial Production of Microbial Transglutaminase.</title>
        <authorList>
            <person name="Yang H."/>
            <person name="He T."/>
            <person name="Wu W."/>
            <person name="Zhu W."/>
            <person name="Lu B."/>
            <person name="Sun W."/>
        </authorList>
    </citation>
    <scope>NUCLEOTIDE SEQUENCE [LARGE SCALE GENOMIC DNA]</scope>
    <source>
        <strain evidence="3 4">DSM 40847</strain>
    </source>
</reference>
<dbReference type="PATRIC" id="fig|1223523.3.peg.2306"/>
<comment type="caution">
    <text evidence="3">The sequence shown here is derived from an EMBL/GenBank/DDBJ whole genome shotgun (WGS) entry which is preliminary data.</text>
</comment>
<keyword evidence="2" id="KW-0472">Membrane</keyword>
<dbReference type="eggNOG" id="ENOG50331A3">
    <property type="taxonomic scope" value="Bacteria"/>
</dbReference>
<accession>M3A5L0</accession>
<evidence type="ECO:0000256" key="2">
    <source>
        <dbReference type="SAM" id="Phobius"/>
    </source>
</evidence>
<dbReference type="STRING" id="1223523.H340_11295"/>
<feature type="transmembrane region" description="Helical" evidence="2">
    <location>
        <begin position="89"/>
        <end position="109"/>
    </location>
</feature>
<proteinExistence type="predicted"/>
<feature type="transmembrane region" description="Helical" evidence="2">
    <location>
        <begin position="30"/>
        <end position="49"/>
    </location>
</feature>
<dbReference type="EMBL" id="AORZ01000027">
    <property type="protein sequence ID" value="EMF00399.1"/>
    <property type="molecule type" value="Genomic_DNA"/>
</dbReference>